<dbReference type="Pfam" id="PF05488">
    <property type="entry name" value="PAAR_motif"/>
    <property type="match status" value="1"/>
</dbReference>
<dbReference type="KEGG" id="jsv:CNX70_02600"/>
<evidence type="ECO:0008006" key="3">
    <source>
        <dbReference type="Google" id="ProtNLM"/>
    </source>
</evidence>
<gene>
    <name evidence="1" type="ORF">CNX70_02600</name>
</gene>
<dbReference type="CDD" id="cd14744">
    <property type="entry name" value="PAAR_CT_2"/>
    <property type="match status" value="1"/>
</dbReference>
<evidence type="ECO:0000313" key="2">
    <source>
        <dbReference type="Proteomes" id="UP000218437"/>
    </source>
</evidence>
<dbReference type="Gene3D" id="2.60.200.60">
    <property type="match status" value="1"/>
</dbReference>
<sequence>MARPLIVLGDKTNHGGTVISADMTVDINGKYVARLGDMTVCPKCKGTFPINSAADDLVDGSGRGYARHLDTTACGARLISGQITTIWLDQSSVGEPADVDDNDVMEAAGKIAANTDSGICLECLLSAAAAGATTVIRE</sequence>
<protein>
    <recommendedName>
        <fullName evidence="3">PAAR domain-containing protein</fullName>
    </recommendedName>
</protein>
<organism evidence="1 2">
    <name type="scientific">Janthinobacterium svalbardensis</name>
    <dbReference type="NCBI Taxonomy" id="368607"/>
    <lineage>
        <taxon>Bacteria</taxon>
        <taxon>Pseudomonadati</taxon>
        <taxon>Pseudomonadota</taxon>
        <taxon>Betaproteobacteria</taxon>
        <taxon>Burkholderiales</taxon>
        <taxon>Oxalobacteraceae</taxon>
        <taxon>Janthinobacterium</taxon>
    </lineage>
</organism>
<dbReference type="InterPro" id="IPR008727">
    <property type="entry name" value="PAAR_motif"/>
</dbReference>
<accession>A0A290WQN2</accession>
<dbReference type="AlphaFoldDB" id="A0A290WQN2"/>
<keyword evidence="2" id="KW-1185">Reference proteome</keyword>
<evidence type="ECO:0000313" key="1">
    <source>
        <dbReference type="EMBL" id="ATD59202.1"/>
    </source>
</evidence>
<proteinExistence type="predicted"/>
<dbReference type="EMBL" id="CP023422">
    <property type="protein sequence ID" value="ATD59202.1"/>
    <property type="molecule type" value="Genomic_DNA"/>
</dbReference>
<name>A0A290WQN2_9BURK</name>
<dbReference type="RefSeq" id="WP_096233249.1">
    <property type="nucleotide sequence ID" value="NZ_CP023422.1"/>
</dbReference>
<dbReference type="Proteomes" id="UP000218437">
    <property type="component" value="Chromosome"/>
</dbReference>
<reference evidence="1 2" key="1">
    <citation type="submission" date="2017-09" db="EMBL/GenBank/DDBJ databases">
        <title>Complete genome sequence of Janthinobacterium svalbardensis PAMC 27463.</title>
        <authorList>
            <person name="Cho Y.-J."/>
            <person name="Cho A."/>
            <person name="Kim O.-S."/>
            <person name="Lee J.-I."/>
        </authorList>
    </citation>
    <scope>NUCLEOTIDE SEQUENCE [LARGE SCALE GENOMIC DNA]</scope>
    <source>
        <strain evidence="1 2">PAMC 27463</strain>
    </source>
</reference>